<organism evidence="1 2">
    <name type="scientific">Natranaerobius thermophilus (strain ATCC BAA-1301 / DSM 18059 / JW/NM-WN-LF)</name>
    <dbReference type="NCBI Taxonomy" id="457570"/>
    <lineage>
        <taxon>Bacteria</taxon>
        <taxon>Bacillati</taxon>
        <taxon>Bacillota</taxon>
        <taxon>Clostridia</taxon>
        <taxon>Natranaerobiales</taxon>
        <taxon>Natranaerobiaceae</taxon>
        <taxon>Natranaerobius</taxon>
    </lineage>
</organism>
<evidence type="ECO:0000313" key="2">
    <source>
        <dbReference type="Proteomes" id="UP000001683"/>
    </source>
</evidence>
<dbReference type="KEGG" id="nth:Nther_0794"/>
<dbReference type="HOGENOM" id="CLU_3236415_0_0_9"/>
<accession>B2A7S9</accession>
<dbReference type="Proteomes" id="UP000001683">
    <property type="component" value="Chromosome"/>
</dbReference>
<dbReference type="STRING" id="457570.Nther_0794"/>
<sequence>MVDELEKQMELSKDEIIEVFSDIENNPFMLKKINEFLSNKFII</sequence>
<reference evidence="1 2" key="1">
    <citation type="submission" date="2008-04" db="EMBL/GenBank/DDBJ databases">
        <title>Complete sequence of chromosome of Natranaerobius thermophilus JW/NM-WN-LF.</title>
        <authorList>
            <consortium name="US DOE Joint Genome Institute"/>
            <person name="Copeland A."/>
            <person name="Lucas S."/>
            <person name="Lapidus A."/>
            <person name="Glavina del Rio T."/>
            <person name="Dalin E."/>
            <person name="Tice H."/>
            <person name="Bruce D."/>
            <person name="Goodwin L."/>
            <person name="Pitluck S."/>
            <person name="Chertkov O."/>
            <person name="Brettin T."/>
            <person name="Detter J.C."/>
            <person name="Han C."/>
            <person name="Kuske C.R."/>
            <person name="Schmutz J."/>
            <person name="Larimer F."/>
            <person name="Land M."/>
            <person name="Hauser L."/>
            <person name="Kyrpides N."/>
            <person name="Lykidis A."/>
            <person name="Mesbah N.M."/>
            <person name="Wiegel J."/>
        </authorList>
    </citation>
    <scope>NUCLEOTIDE SEQUENCE [LARGE SCALE GENOMIC DNA]</scope>
    <source>
        <strain evidence="2">ATCC BAA-1301 / DSM 18059 / JW/NM-WN-LF</strain>
    </source>
</reference>
<gene>
    <name evidence="1" type="ordered locus">Nther_0794</name>
</gene>
<dbReference type="EMBL" id="CP001034">
    <property type="protein sequence ID" value="ACB84381.1"/>
    <property type="molecule type" value="Genomic_DNA"/>
</dbReference>
<dbReference type="RefSeq" id="WP_012447261.1">
    <property type="nucleotide sequence ID" value="NZ_CP144221.1"/>
</dbReference>
<name>B2A7S9_NATTJ</name>
<reference evidence="1 2" key="2">
    <citation type="journal article" date="2011" name="J. Bacteriol.">
        <title>Complete genome sequence of the anaerobic, halophilic alkalithermophile Natranaerobius thermophilus JW/NM-WN-LF.</title>
        <authorList>
            <person name="Zhao B."/>
            <person name="Mesbah N.M."/>
            <person name="Dalin E."/>
            <person name="Goodwin L."/>
            <person name="Nolan M."/>
            <person name="Pitluck S."/>
            <person name="Chertkov O."/>
            <person name="Brettin T.S."/>
            <person name="Han J."/>
            <person name="Larimer F.W."/>
            <person name="Land M.L."/>
            <person name="Hauser L."/>
            <person name="Kyrpides N."/>
            <person name="Wiegel J."/>
        </authorList>
    </citation>
    <scope>NUCLEOTIDE SEQUENCE [LARGE SCALE GENOMIC DNA]</scope>
    <source>
        <strain evidence="2">ATCC BAA-1301 / DSM 18059 / JW/NM-WN-LF</strain>
    </source>
</reference>
<dbReference type="AlphaFoldDB" id="B2A7S9"/>
<keyword evidence="2" id="KW-1185">Reference proteome</keyword>
<protein>
    <submittedName>
        <fullName evidence="1">Uncharacterized protein</fullName>
    </submittedName>
</protein>
<dbReference type="InParanoid" id="B2A7S9"/>
<proteinExistence type="predicted"/>
<evidence type="ECO:0000313" key="1">
    <source>
        <dbReference type="EMBL" id="ACB84381.1"/>
    </source>
</evidence>